<proteinExistence type="predicted"/>
<dbReference type="EMBL" id="JAVREV010000002">
    <property type="protein sequence ID" value="MDT0441962.1"/>
    <property type="molecule type" value="Genomic_DNA"/>
</dbReference>
<sequence length="199" mass="21874">MASEPTGREPLLAPRVQEELLARWDEPHRHYHTTAHLRDVLERLTPLREYADDPAAVVLAAWFHDAVYDPRAADNEEQSARLAERLLAGDPRGGEVARLVRLTADHDPADGDANGAALCDADLGVLAGAPAAYAAYAAAVRQEYGFVADDAFRAGRADVLRRLLALPRLFRTPHGRAHWEATARFNLHTELDLLTAYGV</sequence>
<evidence type="ECO:0000313" key="2">
    <source>
        <dbReference type="Proteomes" id="UP001183615"/>
    </source>
</evidence>
<organism evidence="1 2">
    <name type="scientific">Streptomyces johnsoniae</name>
    <dbReference type="NCBI Taxonomy" id="3075532"/>
    <lineage>
        <taxon>Bacteria</taxon>
        <taxon>Bacillati</taxon>
        <taxon>Actinomycetota</taxon>
        <taxon>Actinomycetes</taxon>
        <taxon>Kitasatosporales</taxon>
        <taxon>Streptomycetaceae</taxon>
        <taxon>Streptomyces</taxon>
    </lineage>
</organism>
<dbReference type="Proteomes" id="UP001183615">
    <property type="component" value="Unassembled WGS sequence"/>
</dbReference>
<gene>
    <name evidence="1" type="ORF">RM779_05015</name>
</gene>
<dbReference type="RefSeq" id="WP_311616175.1">
    <property type="nucleotide sequence ID" value="NZ_JAVREV010000002.1"/>
</dbReference>
<keyword evidence="2" id="KW-1185">Reference proteome</keyword>
<dbReference type="SUPFAM" id="SSF109604">
    <property type="entry name" value="HD-domain/PDEase-like"/>
    <property type="match status" value="1"/>
</dbReference>
<dbReference type="InterPro" id="IPR009218">
    <property type="entry name" value="HD_phosphohydro"/>
</dbReference>
<name>A0ABU2RYX3_9ACTN</name>
<dbReference type="PIRSF" id="PIRSF035170">
    <property type="entry name" value="HD_phosphohydro"/>
    <property type="match status" value="1"/>
</dbReference>
<dbReference type="PANTHER" id="PTHR21174">
    <property type="match status" value="1"/>
</dbReference>
<comment type="caution">
    <text evidence="1">The sequence shown here is derived from an EMBL/GenBank/DDBJ whole genome shotgun (WGS) entry which is preliminary data.</text>
</comment>
<evidence type="ECO:0000313" key="1">
    <source>
        <dbReference type="EMBL" id="MDT0441962.1"/>
    </source>
</evidence>
<reference evidence="2" key="1">
    <citation type="submission" date="2023-07" db="EMBL/GenBank/DDBJ databases">
        <title>30 novel species of actinomycetes from the DSMZ collection.</title>
        <authorList>
            <person name="Nouioui I."/>
        </authorList>
    </citation>
    <scope>NUCLEOTIDE SEQUENCE [LARGE SCALE GENOMIC DNA]</scope>
    <source>
        <strain evidence="2">DSM 41886</strain>
    </source>
</reference>
<dbReference type="Gene3D" id="1.10.3210.10">
    <property type="entry name" value="Hypothetical protein af1432"/>
    <property type="match status" value="1"/>
</dbReference>
<protein>
    <submittedName>
        <fullName evidence="1">Metal-dependent phosphohydrolase</fullName>
    </submittedName>
</protein>
<accession>A0ABU2RYX3</accession>
<dbReference type="PANTHER" id="PTHR21174:SF0">
    <property type="entry name" value="HD PHOSPHOHYDROLASE FAMILY PROTEIN-RELATED"/>
    <property type="match status" value="1"/>
</dbReference>